<dbReference type="OrthoDB" id="9806096at2"/>
<name>A0A2S5DE44_9NEIS</name>
<accession>A0A2S5DE44</accession>
<evidence type="ECO:0000313" key="3">
    <source>
        <dbReference type="EMBL" id="POZ61366.1"/>
    </source>
</evidence>
<dbReference type="Proteomes" id="UP000237082">
    <property type="component" value="Unassembled WGS sequence"/>
</dbReference>
<evidence type="ECO:0000256" key="1">
    <source>
        <dbReference type="SAM" id="Coils"/>
    </source>
</evidence>
<keyword evidence="2" id="KW-0472">Membrane</keyword>
<feature type="coiled-coil region" evidence="1">
    <location>
        <begin position="84"/>
        <end position="125"/>
    </location>
</feature>
<reference evidence="4" key="1">
    <citation type="submission" date="2018-02" db="EMBL/GenBank/DDBJ databases">
        <authorList>
            <person name="O'Hara-Hanley K."/>
            <person name="Soby S."/>
        </authorList>
    </citation>
    <scope>NUCLEOTIDE SEQUENCE [LARGE SCALE GENOMIC DNA]</scope>
    <source>
        <strain evidence="4">MWU14-2602</strain>
    </source>
</reference>
<gene>
    <name evidence="3" type="ORF">C2I19_14005</name>
</gene>
<feature type="transmembrane region" description="Helical" evidence="2">
    <location>
        <begin position="155"/>
        <end position="176"/>
    </location>
</feature>
<dbReference type="EMBL" id="PQWB01000056">
    <property type="protein sequence ID" value="POZ61366.1"/>
    <property type="molecule type" value="Genomic_DNA"/>
</dbReference>
<protein>
    <submittedName>
        <fullName evidence="3">DUF4337 domain-containing protein</fullName>
    </submittedName>
</protein>
<sequence>MAEEKKDPWLNYLALCTVILAVCATLSTFKGGGYSTRSVIAQAQASDQWAYYQAKGIKGNQYEIARDRLQLELDTLPAADAAKRQRYQAAVAEADQRARRYAAERKQIEQSARQLEEERNQAQRQGKPFGMAVIFLQVAILVSSIAGLFKRKQIWYAGLPIGALGLVYFADGFFLFF</sequence>
<dbReference type="RefSeq" id="WP_103903314.1">
    <property type="nucleotide sequence ID" value="NZ_PQWB01000056.1"/>
</dbReference>
<evidence type="ECO:0000313" key="4">
    <source>
        <dbReference type="Proteomes" id="UP000237082"/>
    </source>
</evidence>
<feature type="transmembrane region" description="Helical" evidence="2">
    <location>
        <begin position="129"/>
        <end position="149"/>
    </location>
</feature>
<comment type="caution">
    <text evidence="3">The sequence shown here is derived from an EMBL/GenBank/DDBJ whole genome shotgun (WGS) entry which is preliminary data.</text>
</comment>
<keyword evidence="1" id="KW-0175">Coiled coil</keyword>
<proteinExistence type="predicted"/>
<organism evidence="3 4">
    <name type="scientific">Chromobacterium alticapitis</name>
    <dbReference type="NCBI Taxonomy" id="2073169"/>
    <lineage>
        <taxon>Bacteria</taxon>
        <taxon>Pseudomonadati</taxon>
        <taxon>Pseudomonadota</taxon>
        <taxon>Betaproteobacteria</taxon>
        <taxon>Neisseriales</taxon>
        <taxon>Chromobacteriaceae</taxon>
        <taxon>Chromobacterium</taxon>
    </lineage>
</organism>
<keyword evidence="4" id="KW-1185">Reference proteome</keyword>
<dbReference type="Pfam" id="PF14235">
    <property type="entry name" value="DUF4337"/>
    <property type="match status" value="1"/>
</dbReference>
<evidence type="ECO:0000256" key="2">
    <source>
        <dbReference type="SAM" id="Phobius"/>
    </source>
</evidence>
<keyword evidence="2" id="KW-0812">Transmembrane</keyword>
<dbReference type="AlphaFoldDB" id="A0A2S5DE44"/>
<feature type="transmembrane region" description="Helical" evidence="2">
    <location>
        <begin position="12"/>
        <end position="29"/>
    </location>
</feature>
<keyword evidence="2" id="KW-1133">Transmembrane helix</keyword>
<dbReference type="InterPro" id="IPR025570">
    <property type="entry name" value="DUF4337"/>
</dbReference>